<comment type="caution">
    <text evidence="11">The sequence shown here is derived from an EMBL/GenBank/DDBJ whole genome shotgun (WGS) entry which is preliminary data.</text>
</comment>
<protein>
    <recommendedName>
        <fullName evidence="8">RNA-dependent RNA polymerase</fullName>
        <ecNumber evidence="8">2.7.7.48</ecNumber>
    </recommendedName>
</protein>
<keyword evidence="4 8" id="KW-0548">Nucleotidyltransferase</keyword>
<evidence type="ECO:0000313" key="12">
    <source>
        <dbReference type="Proteomes" id="UP000265703"/>
    </source>
</evidence>
<name>A0A397SG62_9GLOM</name>
<dbReference type="GO" id="GO:0003968">
    <property type="term" value="F:RNA-directed RNA polymerase activity"/>
    <property type="evidence" value="ECO:0007669"/>
    <property type="project" value="UniProtKB-KW"/>
</dbReference>
<evidence type="ECO:0000256" key="2">
    <source>
        <dbReference type="ARBA" id="ARBA00022484"/>
    </source>
</evidence>
<evidence type="ECO:0000313" key="11">
    <source>
        <dbReference type="EMBL" id="RIA85008.1"/>
    </source>
</evidence>
<gene>
    <name evidence="11" type="ORF">C1645_782899</name>
</gene>
<dbReference type="PANTHER" id="PTHR23079:SF55">
    <property type="entry name" value="RNA-DIRECTED RNA POLYMERASE"/>
    <property type="match status" value="1"/>
</dbReference>
<dbReference type="GO" id="GO:0003723">
    <property type="term" value="F:RNA binding"/>
    <property type="evidence" value="ECO:0007669"/>
    <property type="project" value="UniProtKB-KW"/>
</dbReference>
<dbReference type="AlphaFoldDB" id="A0A397SG62"/>
<evidence type="ECO:0000259" key="9">
    <source>
        <dbReference type="Pfam" id="PF05183"/>
    </source>
</evidence>
<dbReference type="InterPro" id="IPR007855">
    <property type="entry name" value="RDRP"/>
</dbReference>
<keyword evidence="6" id="KW-0943">RNA-mediated gene silencing</keyword>
<dbReference type="PANTHER" id="PTHR23079">
    <property type="entry name" value="RNA-DEPENDENT RNA POLYMERASE"/>
    <property type="match status" value="1"/>
</dbReference>
<dbReference type="InterPro" id="IPR058752">
    <property type="entry name" value="RDRP_C_head"/>
</dbReference>
<dbReference type="OrthoDB" id="6513042at2759"/>
<evidence type="ECO:0000256" key="5">
    <source>
        <dbReference type="ARBA" id="ARBA00022884"/>
    </source>
</evidence>
<evidence type="ECO:0000256" key="8">
    <source>
        <dbReference type="RuleBase" id="RU363098"/>
    </source>
</evidence>
<feature type="domain" description="RDRP C-terminal head" evidence="10">
    <location>
        <begin position="616"/>
        <end position="758"/>
    </location>
</feature>
<evidence type="ECO:0000256" key="6">
    <source>
        <dbReference type="ARBA" id="ARBA00023158"/>
    </source>
</evidence>
<evidence type="ECO:0000256" key="4">
    <source>
        <dbReference type="ARBA" id="ARBA00022695"/>
    </source>
</evidence>
<keyword evidence="2 8" id="KW-0696">RNA-directed RNA polymerase</keyword>
<keyword evidence="12" id="KW-1185">Reference proteome</keyword>
<dbReference type="Pfam" id="PF26253">
    <property type="entry name" value="RdRP_head"/>
    <property type="match status" value="1"/>
</dbReference>
<dbReference type="EC" id="2.7.7.48" evidence="8"/>
<feature type="domain" description="RDRP core" evidence="9">
    <location>
        <begin position="50"/>
        <end position="603"/>
    </location>
</feature>
<evidence type="ECO:0000256" key="7">
    <source>
        <dbReference type="ARBA" id="ARBA00048744"/>
    </source>
</evidence>
<dbReference type="GO" id="GO:0030422">
    <property type="term" value="P:siRNA processing"/>
    <property type="evidence" value="ECO:0007669"/>
    <property type="project" value="TreeGrafter"/>
</dbReference>
<keyword evidence="5 8" id="KW-0694">RNA-binding</keyword>
<reference evidence="11 12" key="1">
    <citation type="submission" date="2018-06" db="EMBL/GenBank/DDBJ databases">
        <title>Comparative genomics reveals the genomic features of Rhizophagus irregularis, R. cerebriforme, R. diaphanum and Gigaspora rosea, and their symbiotic lifestyle signature.</title>
        <authorList>
            <person name="Morin E."/>
            <person name="San Clemente H."/>
            <person name="Chen E.C.H."/>
            <person name="De La Providencia I."/>
            <person name="Hainaut M."/>
            <person name="Kuo A."/>
            <person name="Kohler A."/>
            <person name="Murat C."/>
            <person name="Tang N."/>
            <person name="Roy S."/>
            <person name="Loubradou J."/>
            <person name="Henrissat B."/>
            <person name="Grigoriev I.V."/>
            <person name="Corradi N."/>
            <person name="Roux C."/>
            <person name="Martin F.M."/>
        </authorList>
    </citation>
    <scope>NUCLEOTIDE SEQUENCE [LARGE SCALE GENOMIC DNA]</scope>
    <source>
        <strain evidence="11 12">DAOM 227022</strain>
    </source>
</reference>
<sequence>MYILEKMLGGQKRIYDPLSYLYSEIEKLYDISINSEYIPPYCSMMRKVVVTPTTMYMLAPNAETSNRVIRHFQDKKDNFLRVHFSDEASNKIGSLNGNHNDTCNDALYNRIYYTLKNGIKIGNNHYEFLAFSSSQLRDHSCWFFASTQDLTADNIRRWMGDFSDIKTIAKYSARMGQCFSSTRAIQRLPVDDIEEIPDIIRHGYTFSDGVGKISYSLANKIAQKLELKSIPSAFQFRMAGYKGVLCQSRYLRENQVQVRPSQQKFKSNHNVLEIIRCSSYLPAYLNRQAITLLSALGIPDEIFIKMKDKQVNDLSKIFESEKTALDLLQQNIDEYGISKSLVELVKAGFLQTKDPYLINLISLFRITTLRDLKKKAKIRVGEGAFLMGVIDETKTLKEDEVYCCVTDPYNPSNRKLITGKCIVFRNPCFHPGDVRIVTAVDCKTLSNLKDVLVFPAVGFRDIPNQCSGGDLDGDDFTLIYDKQLIPKKVYEPMNYRSPKLTTVDKVTMDDIKTFFVNYLFSDQLGKIANSHLAKADYFPTGAFHGQCIRLAHLHSEAVDFPKTGVPANFPLELRADRFPDFMEKPDKPTYKSEKVLGTLYRSIKEEKYQPYTHLNFDKRLYVEGYEEYLKDAQILKSAYDAAIKGVMNQFGIMTEFEAVSGYIIDTITKVDKKKPRDVSKSVMDVTVSIRKHYRKEFEEEFYDEGTNVVSSEAFDRMESKAYAWYFVTYNNLKDGDMISFPWIVYDILCKIAKKNNSRSI</sequence>
<dbReference type="EMBL" id="QKYT01000455">
    <property type="protein sequence ID" value="RIA85008.1"/>
    <property type="molecule type" value="Genomic_DNA"/>
</dbReference>
<evidence type="ECO:0000256" key="1">
    <source>
        <dbReference type="ARBA" id="ARBA00005762"/>
    </source>
</evidence>
<dbReference type="GO" id="GO:0031380">
    <property type="term" value="C:nuclear RNA-directed RNA polymerase complex"/>
    <property type="evidence" value="ECO:0007669"/>
    <property type="project" value="TreeGrafter"/>
</dbReference>
<accession>A0A397SG62</accession>
<keyword evidence="3 8" id="KW-0808">Transferase</keyword>
<organism evidence="11 12">
    <name type="scientific">Glomus cerebriforme</name>
    <dbReference type="NCBI Taxonomy" id="658196"/>
    <lineage>
        <taxon>Eukaryota</taxon>
        <taxon>Fungi</taxon>
        <taxon>Fungi incertae sedis</taxon>
        <taxon>Mucoromycota</taxon>
        <taxon>Glomeromycotina</taxon>
        <taxon>Glomeromycetes</taxon>
        <taxon>Glomerales</taxon>
        <taxon>Glomeraceae</taxon>
        <taxon>Glomus</taxon>
    </lineage>
</organism>
<dbReference type="Proteomes" id="UP000265703">
    <property type="component" value="Unassembled WGS sequence"/>
</dbReference>
<comment type="catalytic activity">
    <reaction evidence="7 8">
        <text>RNA(n) + a ribonucleoside 5'-triphosphate = RNA(n+1) + diphosphate</text>
        <dbReference type="Rhea" id="RHEA:21248"/>
        <dbReference type="Rhea" id="RHEA-COMP:14527"/>
        <dbReference type="Rhea" id="RHEA-COMP:17342"/>
        <dbReference type="ChEBI" id="CHEBI:33019"/>
        <dbReference type="ChEBI" id="CHEBI:61557"/>
        <dbReference type="ChEBI" id="CHEBI:140395"/>
        <dbReference type="EC" id="2.7.7.48"/>
    </reaction>
</comment>
<evidence type="ECO:0000256" key="3">
    <source>
        <dbReference type="ARBA" id="ARBA00022679"/>
    </source>
</evidence>
<comment type="similarity">
    <text evidence="1 8">Belongs to the RdRP family.</text>
</comment>
<evidence type="ECO:0000259" key="10">
    <source>
        <dbReference type="Pfam" id="PF26253"/>
    </source>
</evidence>
<dbReference type="Pfam" id="PF05183">
    <property type="entry name" value="RdRP"/>
    <property type="match status" value="1"/>
</dbReference>
<proteinExistence type="inferred from homology"/>
<dbReference type="InterPro" id="IPR057596">
    <property type="entry name" value="RDRP_core"/>
</dbReference>